<protein>
    <submittedName>
        <fullName evidence="2">Uncharacterized protein</fullName>
    </submittedName>
</protein>
<dbReference type="EMBL" id="JAIWYP010000004">
    <property type="protein sequence ID" value="KAH3839333.1"/>
    <property type="molecule type" value="Genomic_DNA"/>
</dbReference>
<name>A0A9D4KGB3_DREPO</name>
<evidence type="ECO:0000313" key="2">
    <source>
        <dbReference type="EMBL" id="KAH3839333.1"/>
    </source>
</evidence>
<dbReference type="AlphaFoldDB" id="A0A9D4KGB3"/>
<evidence type="ECO:0000313" key="3">
    <source>
        <dbReference type="Proteomes" id="UP000828390"/>
    </source>
</evidence>
<keyword evidence="3" id="KW-1185">Reference proteome</keyword>
<reference evidence="2" key="2">
    <citation type="submission" date="2020-11" db="EMBL/GenBank/DDBJ databases">
        <authorList>
            <person name="McCartney M.A."/>
            <person name="Auch B."/>
            <person name="Kono T."/>
            <person name="Mallez S."/>
            <person name="Becker A."/>
            <person name="Gohl D.M."/>
            <person name="Silverstein K.A.T."/>
            <person name="Koren S."/>
            <person name="Bechman K.B."/>
            <person name="Herman A."/>
            <person name="Abrahante J.E."/>
            <person name="Garbe J."/>
        </authorList>
    </citation>
    <scope>NUCLEOTIDE SEQUENCE</scope>
    <source>
        <strain evidence="2">Duluth1</strain>
        <tissue evidence="2">Whole animal</tissue>
    </source>
</reference>
<evidence type="ECO:0000256" key="1">
    <source>
        <dbReference type="SAM" id="MobiDB-lite"/>
    </source>
</evidence>
<gene>
    <name evidence="2" type="ORF">DPMN_112761</name>
</gene>
<proteinExistence type="predicted"/>
<accession>A0A9D4KGB3</accession>
<reference evidence="2" key="1">
    <citation type="journal article" date="2019" name="bioRxiv">
        <title>The Genome of the Zebra Mussel, Dreissena polymorpha: A Resource for Invasive Species Research.</title>
        <authorList>
            <person name="McCartney M.A."/>
            <person name="Auch B."/>
            <person name="Kono T."/>
            <person name="Mallez S."/>
            <person name="Zhang Y."/>
            <person name="Obille A."/>
            <person name="Becker A."/>
            <person name="Abrahante J.E."/>
            <person name="Garbe J."/>
            <person name="Badalamenti J.P."/>
            <person name="Herman A."/>
            <person name="Mangelson H."/>
            <person name="Liachko I."/>
            <person name="Sullivan S."/>
            <person name="Sone E.D."/>
            <person name="Koren S."/>
            <person name="Silverstein K.A.T."/>
            <person name="Beckman K.B."/>
            <person name="Gohl D.M."/>
        </authorList>
    </citation>
    <scope>NUCLEOTIDE SEQUENCE</scope>
    <source>
        <strain evidence="2">Duluth1</strain>
        <tissue evidence="2">Whole animal</tissue>
    </source>
</reference>
<feature type="region of interest" description="Disordered" evidence="1">
    <location>
        <begin position="38"/>
        <end position="91"/>
    </location>
</feature>
<sequence>MARQRPTRLVMGPCIVEIDRIVIRDKFEVIQCRNEEVNFQGSSANSVGGAGGQGRRTDGRTDGRTSIQYPHFSPEKRGDNDHTPTLYTPLHSTPPSFVIEIEIGPYTFNKKNR</sequence>
<feature type="compositionally biased region" description="Basic and acidic residues" evidence="1">
    <location>
        <begin position="73"/>
        <end position="82"/>
    </location>
</feature>
<dbReference type="Proteomes" id="UP000828390">
    <property type="component" value="Unassembled WGS sequence"/>
</dbReference>
<organism evidence="2 3">
    <name type="scientific">Dreissena polymorpha</name>
    <name type="common">Zebra mussel</name>
    <name type="synonym">Mytilus polymorpha</name>
    <dbReference type="NCBI Taxonomy" id="45954"/>
    <lineage>
        <taxon>Eukaryota</taxon>
        <taxon>Metazoa</taxon>
        <taxon>Spiralia</taxon>
        <taxon>Lophotrochozoa</taxon>
        <taxon>Mollusca</taxon>
        <taxon>Bivalvia</taxon>
        <taxon>Autobranchia</taxon>
        <taxon>Heteroconchia</taxon>
        <taxon>Euheterodonta</taxon>
        <taxon>Imparidentia</taxon>
        <taxon>Neoheterodontei</taxon>
        <taxon>Myida</taxon>
        <taxon>Dreissenoidea</taxon>
        <taxon>Dreissenidae</taxon>
        <taxon>Dreissena</taxon>
    </lineage>
</organism>
<comment type="caution">
    <text evidence="2">The sequence shown here is derived from an EMBL/GenBank/DDBJ whole genome shotgun (WGS) entry which is preliminary data.</text>
</comment>